<gene>
    <name evidence="1" type="ORF">O6H91_13G021400</name>
</gene>
<reference evidence="2" key="1">
    <citation type="journal article" date="2024" name="Proc. Natl. Acad. Sci. U.S.A.">
        <title>Extraordinary preservation of gene collinearity over three hundred million years revealed in homosporous lycophytes.</title>
        <authorList>
            <person name="Li C."/>
            <person name="Wickell D."/>
            <person name="Kuo L.Y."/>
            <person name="Chen X."/>
            <person name="Nie B."/>
            <person name="Liao X."/>
            <person name="Peng D."/>
            <person name="Ji J."/>
            <person name="Jenkins J."/>
            <person name="Williams M."/>
            <person name="Shu S."/>
            <person name="Plott C."/>
            <person name="Barry K."/>
            <person name="Rajasekar S."/>
            <person name="Grimwood J."/>
            <person name="Han X."/>
            <person name="Sun S."/>
            <person name="Hou Z."/>
            <person name="He W."/>
            <person name="Dai G."/>
            <person name="Sun C."/>
            <person name="Schmutz J."/>
            <person name="Leebens-Mack J.H."/>
            <person name="Li F.W."/>
            <person name="Wang L."/>
        </authorList>
    </citation>
    <scope>NUCLEOTIDE SEQUENCE [LARGE SCALE GENOMIC DNA]</scope>
    <source>
        <strain evidence="2">cv. PW_Plant_1</strain>
    </source>
</reference>
<evidence type="ECO:0000313" key="2">
    <source>
        <dbReference type="Proteomes" id="UP001162992"/>
    </source>
</evidence>
<sequence length="60" mass="6646">MNCKGCVGAVERVLTKMEGVESYTVDLKEQKVTVKGDLKPEEVLEKVAKSGKATSYWPKE</sequence>
<dbReference type="Proteomes" id="UP001162992">
    <property type="component" value="Chromosome 13"/>
</dbReference>
<comment type="caution">
    <text evidence="1">The sequence shown here is derived from an EMBL/GenBank/DDBJ whole genome shotgun (WGS) entry which is preliminary data.</text>
</comment>
<evidence type="ECO:0000313" key="1">
    <source>
        <dbReference type="EMBL" id="KAJ7532817.1"/>
    </source>
</evidence>
<dbReference type="EMBL" id="CM055104">
    <property type="protein sequence ID" value="KAJ7532817.1"/>
    <property type="molecule type" value="Genomic_DNA"/>
</dbReference>
<accession>A0ACC2BTQ4</accession>
<protein>
    <submittedName>
        <fullName evidence="1">Uncharacterized protein</fullName>
    </submittedName>
</protein>
<keyword evidence="2" id="KW-1185">Reference proteome</keyword>
<name>A0ACC2BTQ4_DIPCM</name>
<proteinExistence type="predicted"/>
<organism evidence="1 2">
    <name type="scientific">Diphasiastrum complanatum</name>
    <name type="common">Issler's clubmoss</name>
    <name type="synonym">Lycopodium complanatum</name>
    <dbReference type="NCBI Taxonomy" id="34168"/>
    <lineage>
        <taxon>Eukaryota</taxon>
        <taxon>Viridiplantae</taxon>
        <taxon>Streptophyta</taxon>
        <taxon>Embryophyta</taxon>
        <taxon>Tracheophyta</taxon>
        <taxon>Lycopodiopsida</taxon>
        <taxon>Lycopodiales</taxon>
        <taxon>Lycopodiaceae</taxon>
        <taxon>Lycopodioideae</taxon>
        <taxon>Diphasiastrum</taxon>
    </lineage>
</organism>